<keyword evidence="2 6" id="KW-0238">DNA-binding</keyword>
<dbReference type="PANTHER" id="PTHR30363:SF44">
    <property type="entry name" value="AGA OPERON TRANSCRIPTIONAL REPRESSOR-RELATED"/>
    <property type="match status" value="1"/>
</dbReference>
<dbReference type="PROSITE" id="PS51000">
    <property type="entry name" value="HTH_DEOR_2"/>
    <property type="match status" value="1"/>
</dbReference>
<sequence>MTRVIPATTQERRRERIVAFVTRHGSARVEQLAEHFDVSAMTIHRDLEALAAEHLLERIRGGARSVSPSMSELGVEQRRQLHRDIKEALCAAALRLIPEGAVVAIDDSTTLEPLVEGLPESNPSALITHSLKAMSDHRNRAGMTGIRMIGCGGLYFPETDSFLGATTSEQLNRLSADISFVSTTAVRAVSGGGAALFHPDMEAADTKRALIGIGATRVLVLDSSKFDAPGVFLVASLEEFDHIVVDWRASRNQRALLAQSPARIHIVGPDGTGHDDRPDTATEEKEDHR</sequence>
<dbReference type="InterPro" id="IPR001034">
    <property type="entry name" value="DeoR_HTH"/>
</dbReference>
<dbReference type="InterPro" id="IPR037171">
    <property type="entry name" value="NagB/RpiA_transferase-like"/>
</dbReference>
<dbReference type="SMART" id="SM00420">
    <property type="entry name" value="HTH_DEOR"/>
    <property type="match status" value="1"/>
</dbReference>
<dbReference type="PANTHER" id="PTHR30363">
    <property type="entry name" value="HTH-TYPE TRANSCRIPTIONAL REGULATOR SRLR-RELATED"/>
    <property type="match status" value="1"/>
</dbReference>
<evidence type="ECO:0000313" key="6">
    <source>
        <dbReference type="EMBL" id="MCS5479928.1"/>
    </source>
</evidence>
<organism evidence="6 7">
    <name type="scientific">Corynebacterium lemuris</name>
    <dbReference type="NCBI Taxonomy" id="1859292"/>
    <lineage>
        <taxon>Bacteria</taxon>
        <taxon>Bacillati</taxon>
        <taxon>Actinomycetota</taxon>
        <taxon>Actinomycetes</taxon>
        <taxon>Mycobacteriales</taxon>
        <taxon>Corynebacteriaceae</taxon>
        <taxon>Corynebacterium</taxon>
    </lineage>
</organism>
<dbReference type="InterPro" id="IPR036390">
    <property type="entry name" value="WH_DNA-bd_sf"/>
</dbReference>
<dbReference type="SMART" id="SM01134">
    <property type="entry name" value="DeoRC"/>
    <property type="match status" value="1"/>
</dbReference>
<dbReference type="PROSITE" id="PS00894">
    <property type="entry name" value="HTH_DEOR_1"/>
    <property type="match status" value="1"/>
</dbReference>
<dbReference type="GO" id="GO:0003677">
    <property type="term" value="F:DNA binding"/>
    <property type="evidence" value="ECO:0007669"/>
    <property type="project" value="UniProtKB-KW"/>
</dbReference>
<name>A0ABT2FZP5_9CORY</name>
<dbReference type="Proteomes" id="UP001205965">
    <property type="component" value="Unassembled WGS sequence"/>
</dbReference>
<reference evidence="6 7" key="1">
    <citation type="submission" date="2022-08" db="EMBL/GenBank/DDBJ databases">
        <title>YIM 101645 draft genome.</title>
        <authorList>
            <person name="Chen X."/>
        </authorList>
    </citation>
    <scope>NUCLEOTIDE SEQUENCE [LARGE SCALE GENOMIC DNA]</scope>
    <source>
        <strain evidence="6 7">YIM 101645</strain>
    </source>
</reference>
<dbReference type="RefSeq" id="WP_259427996.1">
    <property type="nucleotide sequence ID" value="NZ_JANWTC010000006.1"/>
</dbReference>
<evidence type="ECO:0000256" key="3">
    <source>
        <dbReference type="ARBA" id="ARBA00023163"/>
    </source>
</evidence>
<keyword evidence="3" id="KW-0804">Transcription</keyword>
<dbReference type="Pfam" id="PF08220">
    <property type="entry name" value="HTH_DeoR"/>
    <property type="match status" value="1"/>
</dbReference>
<dbReference type="InterPro" id="IPR050313">
    <property type="entry name" value="Carb_Metab_HTH_regulators"/>
</dbReference>
<evidence type="ECO:0000256" key="2">
    <source>
        <dbReference type="ARBA" id="ARBA00023125"/>
    </source>
</evidence>
<keyword evidence="7" id="KW-1185">Reference proteome</keyword>
<dbReference type="InterPro" id="IPR036388">
    <property type="entry name" value="WH-like_DNA-bd_sf"/>
</dbReference>
<dbReference type="Pfam" id="PF00455">
    <property type="entry name" value="DeoRC"/>
    <property type="match status" value="1"/>
</dbReference>
<feature type="compositionally biased region" description="Basic and acidic residues" evidence="4">
    <location>
        <begin position="272"/>
        <end position="289"/>
    </location>
</feature>
<dbReference type="PRINTS" id="PR00037">
    <property type="entry name" value="HTHLACR"/>
</dbReference>
<dbReference type="EMBL" id="JANWTC010000006">
    <property type="protein sequence ID" value="MCS5479928.1"/>
    <property type="molecule type" value="Genomic_DNA"/>
</dbReference>
<dbReference type="InterPro" id="IPR014036">
    <property type="entry name" value="DeoR-like_C"/>
</dbReference>
<proteinExistence type="predicted"/>
<dbReference type="SUPFAM" id="SSF100950">
    <property type="entry name" value="NagB/RpiA/CoA transferase-like"/>
    <property type="match status" value="1"/>
</dbReference>
<feature type="domain" description="HTH deoR-type" evidence="5">
    <location>
        <begin position="10"/>
        <end position="65"/>
    </location>
</feature>
<dbReference type="InterPro" id="IPR018356">
    <property type="entry name" value="Tscrpt_reg_HTH_DeoR_CS"/>
</dbReference>
<evidence type="ECO:0000256" key="1">
    <source>
        <dbReference type="ARBA" id="ARBA00023015"/>
    </source>
</evidence>
<evidence type="ECO:0000259" key="5">
    <source>
        <dbReference type="PROSITE" id="PS51000"/>
    </source>
</evidence>
<comment type="caution">
    <text evidence="6">The sequence shown here is derived from an EMBL/GenBank/DDBJ whole genome shotgun (WGS) entry which is preliminary data.</text>
</comment>
<gene>
    <name evidence="6" type="ORF">NYP18_09700</name>
</gene>
<accession>A0ABT2FZP5</accession>
<feature type="region of interest" description="Disordered" evidence="4">
    <location>
        <begin position="265"/>
        <end position="289"/>
    </location>
</feature>
<evidence type="ECO:0000256" key="4">
    <source>
        <dbReference type="SAM" id="MobiDB-lite"/>
    </source>
</evidence>
<evidence type="ECO:0000313" key="7">
    <source>
        <dbReference type="Proteomes" id="UP001205965"/>
    </source>
</evidence>
<dbReference type="SUPFAM" id="SSF46785">
    <property type="entry name" value="Winged helix' DNA-binding domain"/>
    <property type="match status" value="1"/>
</dbReference>
<protein>
    <submittedName>
        <fullName evidence="6">DeoR/GlpR family DNA-binding transcription regulator</fullName>
    </submittedName>
</protein>
<dbReference type="Gene3D" id="1.10.10.10">
    <property type="entry name" value="Winged helix-like DNA-binding domain superfamily/Winged helix DNA-binding domain"/>
    <property type="match status" value="1"/>
</dbReference>
<keyword evidence="1" id="KW-0805">Transcription regulation</keyword>